<evidence type="ECO:0000313" key="2">
    <source>
        <dbReference type="EMBL" id="NHN78061.1"/>
    </source>
</evidence>
<reference evidence="2" key="1">
    <citation type="submission" date="2020-03" db="EMBL/GenBank/DDBJ databases">
        <title>Genome assembly of Azotobacter chroococcum W5.</title>
        <authorList>
            <person name="Kannepalli A."/>
        </authorList>
    </citation>
    <scope>NUCLEOTIDE SEQUENCE</scope>
    <source>
        <strain evidence="2">W5</strain>
    </source>
</reference>
<name>A0AA43Z8A7_9GAMM</name>
<evidence type="ECO:0000313" key="3">
    <source>
        <dbReference type="Proteomes" id="UP000736384"/>
    </source>
</evidence>
<sequence length="75" mass="8525">MNPSHDEQRIRERAYRIWESEGYPQGQEMKHWYEACEQIDAEDTGGRTSEETLDTASGGIESGVAPPMPDRQSEP</sequence>
<dbReference type="AlphaFoldDB" id="A0AA43Z8A7"/>
<organism evidence="2 3">
    <name type="scientific">Azotobacter chroococcum</name>
    <dbReference type="NCBI Taxonomy" id="353"/>
    <lineage>
        <taxon>Bacteria</taxon>
        <taxon>Pseudomonadati</taxon>
        <taxon>Pseudomonadota</taxon>
        <taxon>Gammaproteobacteria</taxon>
        <taxon>Pseudomonadales</taxon>
        <taxon>Pseudomonadaceae</taxon>
        <taxon>Azotobacter</taxon>
    </lineage>
</organism>
<comment type="caution">
    <text evidence="2">The sequence shown here is derived from an EMBL/GenBank/DDBJ whole genome shotgun (WGS) entry which is preliminary data.</text>
</comment>
<evidence type="ECO:0000256" key="1">
    <source>
        <dbReference type="SAM" id="MobiDB-lite"/>
    </source>
</evidence>
<dbReference type="Proteomes" id="UP000736384">
    <property type="component" value="Unassembled WGS sequence"/>
</dbReference>
<gene>
    <name evidence="2" type="ORF">HA520_12350</name>
</gene>
<accession>A0AA43Z8A7</accession>
<protein>
    <submittedName>
        <fullName evidence="2">DUF2934 domain-containing protein</fullName>
    </submittedName>
</protein>
<dbReference type="EMBL" id="JAAPAP010000008">
    <property type="protein sequence ID" value="NHN78061.1"/>
    <property type="molecule type" value="Genomic_DNA"/>
</dbReference>
<dbReference type="InterPro" id="IPR021327">
    <property type="entry name" value="DUF2934"/>
</dbReference>
<dbReference type="RefSeq" id="WP_165892876.1">
    <property type="nucleotide sequence ID" value="NZ_JAAPAP010000008.1"/>
</dbReference>
<proteinExistence type="predicted"/>
<feature type="region of interest" description="Disordered" evidence="1">
    <location>
        <begin position="40"/>
        <end position="75"/>
    </location>
</feature>
<dbReference type="Pfam" id="PF11154">
    <property type="entry name" value="DUF2934"/>
    <property type="match status" value="1"/>
</dbReference>